<protein>
    <submittedName>
        <fullName evidence="1">Uncharacterized protein</fullName>
    </submittedName>
</protein>
<accession>B9Y735</accession>
<evidence type="ECO:0000313" key="1">
    <source>
        <dbReference type="EMBL" id="EEF68208.1"/>
    </source>
</evidence>
<sequence length="240" mass="27071">MCTAGAIDFLENDQPVSNTLIDKQAIPPHAGCYLGSLTKALADAIDQLGVQEQVVIFKKKAADVNLNCELHDYADEQFYQDGLAYKRAHPEKLVILICSSSKAPSTALNQQRFNALRNESVTMINTLNWFERDEAGQLIGGGSRMLEQLRDSGYASYLARGSVRSPEAIGRLTQSLCKALRLQRQNRSFAVVEIVFPCFYRLAGRPQRWMSAQEIEPLRQWFASRIEPEYPEEILKEGRE</sequence>
<dbReference type="Proteomes" id="UP000005950">
    <property type="component" value="Unassembled WGS sequence"/>
</dbReference>
<gene>
    <name evidence="1" type="ORF">HOLDEFILI_01629</name>
</gene>
<dbReference type="HOGENOM" id="CLU_979011_0_0_9"/>
<dbReference type="STRING" id="545696.HOLDEFILI_01629"/>
<name>B9Y735_9FIRM</name>
<dbReference type="EMBL" id="ACCF01000091">
    <property type="protein sequence ID" value="EEF68208.1"/>
    <property type="molecule type" value="Genomic_DNA"/>
</dbReference>
<dbReference type="eggNOG" id="COG1013">
    <property type="taxonomic scope" value="Bacteria"/>
</dbReference>
<organism evidence="1 2">
    <name type="scientific">Holdemania filiformis DSM 12042</name>
    <dbReference type="NCBI Taxonomy" id="545696"/>
    <lineage>
        <taxon>Bacteria</taxon>
        <taxon>Bacillati</taxon>
        <taxon>Bacillota</taxon>
        <taxon>Erysipelotrichia</taxon>
        <taxon>Erysipelotrichales</taxon>
        <taxon>Erysipelotrichaceae</taxon>
        <taxon>Holdemania</taxon>
    </lineage>
</organism>
<proteinExistence type="predicted"/>
<comment type="caution">
    <text evidence="1">The sequence shown here is derived from an EMBL/GenBank/DDBJ whole genome shotgun (WGS) entry which is preliminary data.</text>
</comment>
<reference evidence="1 2" key="1">
    <citation type="submission" date="2008-12" db="EMBL/GenBank/DDBJ databases">
        <authorList>
            <person name="Fulton L."/>
            <person name="Clifton S."/>
            <person name="Fulton B."/>
            <person name="Xu J."/>
            <person name="Minx P."/>
            <person name="Pepin K.H."/>
            <person name="Johnson M."/>
            <person name="Bhonagiri V."/>
            <person name="Nash W.E."/>
            <person name="Mardis E.R."/>
            <person name="Wilson R.K."/>
        </authorList>
    </citation>
    <scope>NUCLEOTIDE SEQUENCE [LARGE SCALE GENOMIC DNA]</scope>
    <source>
        <strain evidence="1 2">DSM 12042</strain>
    </source>
</reference>
<evidence type="ECO:0000313" key="2">
    <source>
        <dbReference type="Proteomes" id="UP000005950"/>
    </source>
</evidence>
<reference evidence="1 2" key="2">
    <citation type="submission" date="2009-02" db="EMBL/GenBank/DDBJ databases">
        <title>Draft genome sequence of Holdemania filiformis DSM 12042.</title>
        <authorList>
            <person name="Sudarsanam P."/>
            <person name="Ley R."/>
            <person name="Guruge J."/>
            <person name="Turnbaugh P.J."/>
            <person name="Mahowald M."/>
            <person name="Liep D."/>
            <person name="Gordon J."/>
        </authorList>
    </citation>
    <scope>NUCLEOTIDE SEQUENCE [LARGE SCALE GENOMIC DNA]</scope>
    <source>
        <strain evidence="1 2">DSM 12042</strain>
    </source>
</reference>
<dbReference type="AlphaFoldDB" id="B9Y735"/>